<evidence type="ECO:0000313" key="3">
    <source>
        <dbReference type="Proteomes" id="UP000297720"/>
    </source>
</evidence>
<dbReference type="EMBL" id="QORL01000032">
    <property type="protein sequence ID" value="TFF73708.1"/>
    <property type="molecule type" value="Genomic_DNA"/>
</dbReference>
<comment type="caution">
    <text evidence="2">The sequence shown here is derived from an EMBL/GenBank/DDBJ whole genome shotgun (WGS) entry which is preliminary data.</text>
</comment>
<gene>
    <name evidence="1" type="ORF">DRM93_14565</name>
    <name evidence="2" type="ORF">DRM94_14565</name>
</gene>
<dbReference type="Proteomes" id="UP000297914">
    <property type="component" value="Unassembled WGS sequence"/>
</dbReference>
<sequence>MSVVQYCRMNPSRLGSLATLILPEHIRLSPDIAMIIGETSEQLNEVIRTQQLLSMLKIHRKKIGIITGSPISAIQWMGTQNTPGRPTSKIDPRLEGLVIHTLNLFQPSFDVMDPLDLYTQIVRFIVEFYQGDEREEISLKHAGQHLGVLMGRISKWNQADVRRCTNACSGMGLNITITPSIKKMATQVYHAVDIII</sequence>
<dbReference type="EMBL" id="QORK01000032">
    <property type="protein sequence ID" value="TFF77716.1"/>
    <property type="molecule type" value="Genomic_DNA"/>
</dbReference>
<reference evidence="2 4" key="1">
    <citation type="submission" date="2018-06" db="EMBL/GenBank/DDBJ databases">
        <title>Occurrence of a novel blaKPC-2- and qnrS2- harbouring IncP6 plasmid from Aeromonas taiwanensis isolates recovered from the river sediments.</title>
        <authorList>
            <person name="Zheng B."/>
            <person name="Yu X."/>
            <person name="Xiao Y."/>
        </authorList>
    </citation>
    <scope>NUCLEOTIDE SEQUENCE [LARGE SCALE GENOMIC DNA]</scope>
    <source>
        <strain evidence="1 3">1713</strain>
        <strain evidence="2 4">198</strain>
    </source>
</reference>
<evidence type="ECO:0000313" key="4">
    <source>
        <dbReference type="Proteomes" id="UP000297914"/>
    </source>
</evidence>
<dbReference type="RefSeq" id="WP_128343822.1">
    <property type="nucleotide sequence ID" value="NZ_QORJ01000029.1"/>
</dbReference>
<evidence type="ECO:0000313" key="1">
    <source>
        <dbReference type="EMBL" id="TFF73708.1"/>
    </source>
</evidence>
<keyword evidence="3" id="KW-1185">Reference proteome</keyword>
<dbReference type="AlphaFoldDB" id="A0A5F0K8M9"/>
<name>A0A5F0K8M9_9GAMM</name>
<dbReference type="Proteomes" id="UP000297720">
    <property type="component" value="Unassembled WGS sequence"/>
</dbReference>
<proteinExistence type="predicted"/>
<accession>A0A5F0K8M9</accession>
<organism evidence="2 4">
    <name type="scientific">Aeromonas taiwanensis</name>
    <dbReference type="NCBI Taxonomy" id="633417"/>
    <lineage>
        <taxon>Bacteria</taxon>
        <taxon>Pseudomonadati</taxon>
        <taxon>Pseudomonadota</taxon>
        <taxon>Gammaproteobacteria</taxon>
        <taxon>Aeromonadales</taxon>
        <taxon>Aeromonadaceae</taxon>
        <taxon>Aeromonas</taxon>
    </lineage>
</organism>
<evidence type="ECO:0000313" key="2">
    <source>
        <dbReference type="EMBL" id="TFF77716.1"/>
    </source>
</evidence>
<protein>
    <submittedName>
        <fullName evidence="2">Uncharacterized protein</fullName>
    </submittedName>
</protein>